<evidence type="ECO:0000313" key="3">
    <source>
        <dbReference type="Proteomes" id="UP001301653"/>
    </source>
</evidence>
<protein>
    <submittedName>
        <fullName evidence="2">Uncharacterized protein</fullName>
    </submittedName>
</protein>
<evidence type="ECO:0000313" key="2">
    <source>
        <dbReference type="EMBL" id="MEA5669523.1"/>
    </source>
</evidence>
<reference evidence="2 3" key="1">
    <citation type="submission" date="2023-12" db="EMBL/GenBank/DDBJ databases">
        <title>Stenotrophomonas guangdongensis sp. nov., isolated from wilted pepper plants (Capsicum annuum).</title>
        <authorList>
            <person name="Qiu M."/>
            <person name="Li Y."/>
            <person name="Liu Q."/>
            <person name="Zhang X."/>
            <person name="Huang Y."/>
            <person name="Guo R."/>
            <person name="Hu M."/>
            <person name="Zhou J."/>
            <person name="Zhou X."/>
        </authorList>
    </citation>
    <scope>NUCLEOTIDE SEQUENCE [LARGE SCALE GENOMIC DNA]</scope>
    <source>
        <strain evidence="2 3">MH1</strain>
    </source>
</reference>
<sequence>MATPPRKSARYPAVKTTPFFSPNVQKHDLSRERIAEDMAAFRSAGGKIEVLGNTPFRMKTSPDKSAATPQAPPTAAGDSATPARSHKRK</sequence>
<feature type="compositionally biased region" description="Low complexity" evidence="1">
    <location>
        <begin position="66"/>
        <end position="76"/>
    </location>
</feature>
<keyword evidence="3" id="KW-1185">Reference proteome</keyword>
<dbReference type="Proteomes" id="UP001301653">
    <property type="component" value="Unassembled WGS sequence"/>
</dbReference>
<evidence type="ECO:0000256" key="1">
    <source>
        <dbReference type="SAM" id="MobiDB-lite"/>
    </source>
</evidence>
<accession>A0ABU5V830</accession>
<dbReference type="RefSeq" id="WP_132865594.1">
    <property type="nucleotide sequence ID" value="NZ_JAYFUH010000260.1"/>
</dbReference>
<proteinExistence type="predicted"/>
<dbReference type="EMBL" id="JAYFUH010000260">
    <property type="protein sequence ID" value="MEA5669523.1"/>
    <property type="molecule type" value="Genomic_DNA"/>
</dbReference>
<name>A0ABU5V830_9GAMM</name>
<comment type="caution">
    <text evidence="2">The sequence shown here is derived from an EMBL/GenBank/DDBJ whole genome shotgun (WGS) entry which is preliminary data.</text>
</comment>
<feature type="region of interest" description="Disordered" evidence="1">
    <location>
        <begin position="53"/>
        <end position="89"/>
    </location>
</feature>
<organism evidence="2 3">
    <name type="scientific">Stenotrophomonas capsici</name>
    <dbReference type="NCBI Taxonomy" id="3110230"/>
    <lineage>
        <taxon>Bacteria</taxon>
        <taxon>Pseudomonadati</taxon>
        <taxon>Pseudomonadota</taxon>
        <taxon>Gammaproteobacteria</taxon>
        <taxon>Lysobacterales</taxon>
        <taxon>Lysobacteraceae</taxon>
        <taxon>Stenotrophomonas</taxon>
    </lineage>
</organism>
<gene>
    <name evidence="2" type="ORF">VA603_18490</name>
</gene>